<sequence length="244" mass="26202">MNKIYIFIFCLVLFLFASNINVSAQQSYFLVPGVNCGVAGDIKTNKCCAPIDFEGLRAPDLGAPFKVMTDLIFGVYKNISKGVSDPLVELQNQMLVACQVGSPYPPNIDPADINCRCEISTSITPGPIEAFKAFCENQTNGKSECLSCINGGGVWSALGCVQGSLDRFIGETIFGWGIGLAGGLALLCIIYAAFLMQSSQGNPEKLKKAQEMITSCIMGLMLIIFSVFILRLIGVNILSLPGFL</sequence>
<feature type="signal peptide" evidence="2">
    <location>
        <begin position="1"/>
        <end position="24"/>
    </location>
</feature>
<evidence type="ECO:0000313" key="3">
    <source>
        <dbReference type="EMBL" id="KKP67211.1"/>
    </source>
</evidence>
<comment type="caution">
    <text evidence="3">The sequence shown here is derived from an EMBL/GenBank/DDBJ whole genome shotgun (WGS) entry which is preliminary data.</text>
</comment>
<proteinExistence type="predicted"/>
<keyword evidence="2" id="KW-0732">Signal</keyword>
<organism evidence="3 4">
    <name type="scientific">Candidatus Roizmanbacteria bacterium GW2011_GWC2_35_12</name>
    <dbReference type="NCBI Taxonomy" id="1618485"/>
    <lineage>
        <taxon>Bacteria</taxon>
        <taxon>Candidatus Roizmaniibacteriota</taxon>
    </lineage>
</organism>
<gene>
    <name evidence="3" type="ORF">UR63_C0019G0005</name>
</gene>
<evidence type="ECO:0000256" key="2">
    <source>
        <dbReference type="SAM" id="SignalP"/>
    </source>
</evidence>
<keyword evidence="1" id="KW-1133">Transmembrane helix</keyword>
<dbReference type="Proteomes" id="UP000034127">
    <property type="component" value="Unassembled WGS sequence"/>
</dbReference>
<keyword evidence="1" id="KW-0812">Transmembrane</keyword>
<feature type="transmembrane region" description="Helical" evidence="1">
    <location>
        <begin position="173"/>
        <end position="195"/>
    </location>
</feature>
<feature type="transmembrane region" description="Helical" evidence="1">
    <location>
        <begin position="216"/>
        <end position="238"/>
    </location>
</feature>
<reference evidence="3 4" key="1">
    <citation type="journal article" date="2015" name="Nature">
        <title>rRNA introns, odd ribosomes, and small enigmatic genomes across a large radiation of phyla.</title>
        <authorList>
            <person name="Brown C.T."/>
            <person name="Hug L.A."/>
            <person name="Thomas B.C."/>
            <person name="Sharon I."/>
            <person name="Castelle C.J."/>
            <person name="Singh A."/>
            <person name="Wilkins M.J."/>
            <person name="Williams K.H."/>
            <person name="Banfield J.F."/>
        </authorList>
    </citation>
    <scope>NUCLEOTIDE SEQUENCE [LARGE SCALE GENOMIC DNA]</scope>
</reference>
<evidence type="ECO:0000256" key="1">
    <source>
        <dbReference type="SAM" id="Phobius"/>
    </source>
</evidence>
<dbReference type="EMBL" id="LBPX01000019">
    <property type="protein sequence ID" value="KKP67211.1"/>
    <property type="molecule type" value="Genomic_DNA"/>
</dbReference>
<accession>A0A0G0BTX8</accession>
<evidence type="ECO:0000313" key="4">
    <source>
        <dbReference type="Proteomes" id="UP000034127"/>
    </source>
</evidence>
<protein>
    <submittedName>
        <fullName evidence="3">Uncharacterized protein</fullName>
    </submittedName>
</protein>
<name>A0A0G0BTX8_9BACT</name>
<feature type="chain" id="PRO_5002531455" evidence="2">
    <location>
        <begin position="25"/>
        <end position="244"/>
    </location>
</feature>
<keyword evidence="1" id="KW-0472">Membrane</keyword>
<dbReference type="AlphaFoldDB" id="A0A0G0BTX8"/>